<reference evidence="7" key="1">
    <citation type="submission" date="2018-05" db="EMBL/GenBank/DDBJ databases">
        <authorList>
            <person name="Hao L."/>
        </authorList>
    </citation>
    <scope>NUCLEOTIDE SEQUENCE [LARGE SCALE GENOMIC DNA]</scope>
</reference>
<dbReference type="EC" id="3.5.4.28" evidence="4"/>
<dbReference type="InterPro" id="IPR011059">
    <property type="entry name" value="Metal-dep_hydrolase_composite"/>
</dbReference>
<gene>
    <name evidence="4 6" type="primary">mtaD</name>
    <name evidence="6" type="ORF">BARAN1_0280</name>
</gene>
<evidence type="ECO:0000256" key="2">
    <source>
        <dbReference type="ARBA" id="ARBA00022801"/>
    </source>
</evidence>
<dbReference type="PANTHER" id="PTHR43794">
    <property type="entry name" value="AMINOHYDROLASE SSNA-RELATED"/>
    <property type="match status" value="1"/>
</dbReference>
<dbReference type="InterPro" id="IPR032466">
    <property type="entry name" value="Metal_Hydrolase"/>
</dbReference>
<dbReference type="EMBL" id="LS483254">
    <property type="protein sequence ID" value="SQD92305.1"/>
    <property type="molecule type" value="Genomic_DNA"/>
</dbReference>
<keyword evidence="3 4" id="KW-0862">Zinc</keyword>
<comment type="caution">
    <text evidence="4">Lacks conserved residue(s) required for the propagation of feature annotation.</text>
</comment>
<dbReference type="GO" id="GO:0050270">
    <property type="term" value="F:S-adenosylhomocysteine deaminase activity"/>
    <property type="evidence" value="ECO:0007669"/>
    <property type="project" value="UniProtKB-UniRule"/>
</dbReference>
<evidence type="ECO:0000259" key="5">
    <source>
        <dbReference type="Pfam" id="PF01979"/>
    </source>
</evidence>
<dbReference type="InterPro" id="IPR023512">
    <property type="entry name" value="Deaminase_MtaD/DadD"/>
</dbReference>
<dbReference type="InterPro" id="IPR050287">
    <property type="entry name" value="MTA/SAH_deaminase"/>
</dbReference>
<feature type="domain" description="Amidohydrolase-related" evidence="5">
    <location>
        <begin position="55"/>
        <end position="400"/>
    </location>
</feature>
<comment type="similarity">
    <text evidence="4">Belongs to the metallo-dependent hydrolases superfamily. MTA/SAH deaminase family.</text>
</comment>
<dbReference type="GO" id="GO:0046872">
    <property type="term" value="F:metal ion binding"/>
    <property type="evidence" value="ECO:0007669"/>
    <property type="project" value="UniProtKB-KW"/>
</dbReference>
<dbReference type="KEGG" id="bana:BARAN1_0280"/>
<dbReference type="OrthoDB" id="9807210at2"/>
<keyword evidence="1 4" id="KW-0479">Metal-binding</keyword>
<proteinExistence type="inferred from homology"/>
<feature type="binding site" evidence="4">
    <location>
        <position position="298"/>
    </location>
    <ligand>
        <name>Zn(2+)</name>
        <dbReference type="ChEBI" id="CHEBI:29105"/>
    </ligand>
</feature>
<sequence length="428" mass="46359">MSILVRGTAVVQRAEDGVVPHADVVIEGRRYEAILPSGGATEEFDRVVDGEGCLLVPGLVNAHTHLAMALFRGLARDLPLDRWLANEIWPRERKLTAKDVYWGSLLGLAEMIRGGTTAFADMYFFMDEVGRAVEEAGLRALLSYGIIAPTPERIEPELKRAEELVRTWEGAADGRIRTAFSPHAPLTCSADGWRRAAALARENRVPIHTHLAETEQEVERIRAETKHSPAEWLEELGVFSIPVIAAHCVHLSEKDIEILAAHGATAVHCPTSNLKLAAGIAPVQEMLRGGVNVALGTDGAASAGDLNMIEEMRLAALLAKHRARDPGALPPGEALRCATTRGAIALGLGKELGTIEPGRRADGVLVRMNGLHVCPGYDPLADLVYAAQGLDVEAVFVDGRPLLLKGEIQTLDVDEIKGRCRQLARRFR</sequence>
<comment type="catalytic activity">
    <reaction evidence="4">
        <text>S-methyl-5'-thioadenosine + H2O + H(+) = S-methyl-5'-thioinosine + NH4(+)</text>
        <dbReference type="Rhea" id="RHEA:25025"/>
        <dbReference type="ChEBI" id="CHEBI:15377"/>
        <dbReference type="ChEBI" id="CHEBI:15378"/>
        <dbReference type="ChEBI" id="CHEBI:17509"/>
        <dbReference type="ChEBI" id="CHEBI:28938"/>
        <dbReference type="ChEBI" id="CHEBI:48595"/>
        <dbReference type="EC" id="3.5.4.31"/>
    </reaction>
</comment>
<dbReference type="RefSeq" id="WP_157959367.1">
    <property type="nucleotide sequence ID" value="NZ_LS483254.1"/>
</dbReference>
<evidence type="ECO:0000256" key="4">
    <source>
        <dbReference type="HAMAP-Rule" id="MF_01281"/>
    </source>
</evidence>
<keyword evidence="7" id="KW-1185">Reference proteome</keyword>
<comment type="catalytic activity">
    <reaction evidence="4">
        <text>S-adenosyl-L-homocysteine + H2O + H(+) = S-inosyl-L-homocysteine + NH4(+)</text>
        <dbReference type="Rhea" id="RHEA:20716"/>
        <dbReference type="ChEBI" id="CHEBI:15377"/>
        <dbReference type="ChEBI" id="CHEBI:15378"/>
        <dbReference type="ChEBI" id="CHEBI:28938"/>
        <dbReference type="ChEBI" id="CHEBI:57856"/>
        <dbReference type="ChEBI" id="CHEBI:57985"/>
        <dbReference type="EC" id="3.5.4.28"/>
    </reaction>
</comment>
<feature type="binding site" evidence="4">
    <location>
        <position position="63"/>
    </location>
    <ligand>
        <name>Zn(2+)</name>
        <dbReference type="ChEBI" id="CHEBI:29105"/>
    </ligand>
</feature>
<feature type="binding site" evidence="4">
    <location>
        <position position="183"/>
    </location>
    <ligand>
        <name>substrate</name>
    </ligand>
</feature>
<dbReference type="CDD" id="cd01298">
    <property type="entry name" value="ATZ_TRZ_like"/>
    <property type="match status" value="1"/>
</dbReference>
<evidence type="ECO:0000313" key="6">
    <source>
        <dbReference type="EMBL" id="SQD92305.1"/>
    </source>
</evidence>
<evidence type="ECO:0000256" key="3">
    <source>
        <dbReference type="ARBA" id="ARBA00022833"/>
    </source>
</evidence>
<dbReference type="SUPFAM" id="SSF51338">
    <property type="entry name" value="Composite domain of metallo-dependent hydrolases"/>
    <property type="match status" value="1"/>
</dbReference>
<dbReference type="EC" id="3.5.4.31" evidence="4"/>
<organism evidence="6 7">
    <name type="scientific">Candidatus Bipolaricaulis anaerobius</name>
    <dbReference type="NCBI Taxonomy" id="2026885"/>
    <lineage>
        <taxon>Bacteria</taxon>
        <taxon>Candidatus Bipolaricaulota</taxon>
        <taxon>Candidatus Bipolaricaulia</taxon>
        <taxon>Candidatus Bipolaricaulales</taxon>
        <taxon>Candidatus Bipolaricaulaceae</taxon>
        <taxon>Candidatus Bipolaricaulis</taxon>
    </lineage>
</organism>
<feature type="binding site" evidence="4">
    <location>
        <position position="65"/>
    </location>
    <ligand>
        <name>Zn(2+)</name>
        <dbReference type="ChEBI" id="CHEBI:29105"/>
    </ligand>
</feature>
<dbReference type="Proteomes" id="UP000249818">
    <property type="component" value="Chromosome BARAN1"/>
</dbReference>
<comment type="cofactor">
    <cofactor evidence="4">
        <name>Zn(2+)</name>
        <dbReference type="ChEBI" id="CHEBI:29105"/>
    </cofactor>
    <text evidence="4">Binds 1 zinc ion per subunit.</text>
</comment>
<feature type="binding site" evidence="4">
    <location>
        <position position="213"/>
    </location>
    <ligand>
        <name>substrate</name>
    </ligand>
</feature>
<accession>A0A2X3MJK0</accession>
<dbReference type="Gene3D" id="3.20.20.140">
    <property type="entry name" value="Metal-dependent hydrolases"/>
    <property type="match status" value="1"/>
</dbReference>
<feature type="binding site" evidence="4">
    <location>
        <position position="298"/>
    </location>
    <ligand>
        <name>substrate</name>
    </ligand>
</feature>
<dbReference type="Gene3D" id="2.30.40.10">
    <property type="entry name" value="Urease, subunit C, domain 1"/>
    <property type="match status" value="1"/>
</dbReference>
<dbReference type="FunFam" id="3.20.20.140:FF:000014">
    <property type="entry name" value="5-methylthioadenosine/S-adenosylhomocysteine deaminase"/>
    <property type="match status" value="1"/>
</dbReference>
<name>A0A2X3MJK0_9BACT</name>
<dbReference type="GO" id="GO:0090614">
    <property type="term" value="F:5'-methylthioadenosine deaminase activity"/>
    <property type="evidence" value="ECO:0007669"/>
    <property type="project" value="UniProtKB-UniRule"/>
</dbReference>
<dbReference type="InterPro" id="IPR006680">
    <property type="entry name" value="Amidohydro-rel"/>
</dbReference>
<dbReference type="AlphaFoldDB" id="A0A2X3MJK0"/>
<protein>
    <recommendedName>
        <fullName evidence="4">5-methylthioadenosine/S-adenosylhomocysteine deaminase</fullName>
        <shortName evidence="4">MTA/SAH deaminase</shortName>
        <ecNumber evidence="4">3.5.4.28</ecNumber>
        <ecNumber evidence="4">3.5.4.31</ecNumber>
    </recommendedName>
</protein>
<comment type="function">
    <text evidence="4">Catalyzes the deamination of 5-methylthioadenosine and S-adenosyl-L-homocysteine into 5-methylthioinosine and S-inosyl-L-homocysteine, respectively. Is also able to deaminate adenosine.</text>
</comment>
<dbReference type="Pfam" id="PF01979">
    <property type="entry name" value="Amidohydro_1"/>
    <property type="match status" value="1"/>
</dbReference>
<evidence type="ECO:0000313" key="7">
    <source>
        <dbReference type="Proteomes" id="UP000249818"/>
    </source>
</evidence>
<evidence type="ECO:0000256" key="1">
    <source>
        <dbReference type="ARBA" id="ARBA00022723"/>
    </source>
</evidence>
<feature type="binding site" evidence="4">
    <location>
        <position position="153"/>
    </location>
    <ligand>
        <name>substrate</name>
    </ligand>
</feature>
<dbReference type="HAMAP" id="MF_01281">
    <property type="entry name" value="MTA_SAH_deamin"/>
    <property type="match status" value="1"/>
</dbReference>
<dbReference type="SUPFAM" id="SSF51556">
    <property type="entry name" value="Metallo-dependent hydrolases"/>
    <property type="match status" value="1"/>
</dbReference>
<feature type="binding site" evidence="4">
    <location>
        <position position="210"/>
    </location>
    <ligand>
        <name>Zn(2+)</name>
        <dbReference type="ChEBI" id="CHEBI:29105"/>
    </ligand>
</feature>
<feature type="binding site" evidence="4">
    <location>
        <position position="92"/>
    </location>
    <ligand>
        <name>substrate</name>
    </ligand>
</feature>
<keyword evidence="2 4" id="KW-0378">Hydrolase</keyword>
<dbReference type="PANTHER" id="PTHR43794:SF11">
    <property type="entry name" value="AMIDOHYDROLASE-RELATED DOMAIN-CONTAINING PROTEIN"/>
    <property type="match status" value="1"/>
</dbReference>